<dbReference type="Gene3D" id="3.40.190.10">
    <property type="entry name" value="Periplasmic binding protein-like II"/>
    <property type="match status" value="2"/>
</dbReference>
<evidence type="ECO:0000256" key="14">
    <source>
        <dbReference type="ARBA" id="ARBA00024861"/>
    </source>
</evidence>
<evidence type="ECO:0000256" key="12">
    <source>
        <dbReference type="ARBA" id="ARBA00022840"/>
    </source>
</evidence>
<evidence type="ECO:0000256" key="10">
    <source>
        <dbReference type="ARBA" id="ARBA00022679"/>
    </source>
</evidence>
<dbReference type="NCBIfam" id="TIGR00070">
    <property type="entry name" value="hisG"/>
    <property type="match status" value="1"/>
</dbReference>
<keyword evidence="11" id="KW-0547">Nucleotide-binding</keyword>
<comment type="pathway">
    <text evidence="3">Amino-acid biosynthesis; L-histidine biosynthesis; L-histidine from 5-phospho-alpha-D-ribose 1-diphosphate: step 1/9.</text>
</comment>
<protein>
    <recommendedName>
        <fullName evidence="6 15">ATP phosphoribosyltransferase</fullName>
        <ecNumber evidence="5 15">2.4.2.17</ecNumber>
    </recommendedName>
</protein>
<feature type="domain" description="ATP phosphoribosyltransferase catalytic" evidence="16">
    <location>
        <begin position="46"/>
        <end position="195"/>
    </location>
</feature>
<dbReference type="GO" id="GO:0005524">
    <property type="term" value="F:ATP binding"/>
    <property type="evidence" value="ECO:0007669"/>
    <property type="project" value="UniProtKB-KW"/>
</dbReference>
<reference evidence="17" key="1">
    <citation type="journal article" date="2014" name="Int. J. Syst. Evol. Microbiol.">
        <title>Complete genome sequence of Corynebacterium casei LMG S-19264T (=DSM 44701T), isolated from a smear-ripened cheese.</title>
        <authorList>
            <consortium name="US DOE Joint Genome Institute (JGI-PGF)"/>
            <person name="Walter F."/>
            <person name="Albersmeier A."/>
            <person name="Kalinowski J."/>
            <person name="Ruckert C."/>
        </authorList>
    </citation>
    <scope>NUCLEOTIDE SEQUENCE</scope>
    <source>
        <strain evidence="17">JCM 13583</strain>
    </source>
</reference>
<dbReference type="RefSeq" id="WP_188681345.1">
    <property type="nucleotide sequence ID" value="NZ_BMNY01000002.1"/>
</dbReference>
<dbReference type="Proteomes" id="UP000632195">
    <property type="component" value="Unassembled WGS sequence"/>
</dbReference>
<name>A0AA37BRR9_9ARCH</name>
<dbReference type="PANTHER" id="PTHR21403:SF10">
    <property type="entry name" value="ATP PHOSPHORIBOSYLTRANSFERASE"/>
    <property type="match status" value="1"/>
</dbReference>
<keyword evidence="18" id="KW-1185">Reference proteome</keyword>
<dbReference type="InterPro" id="IPR013820">
    <property type="entry name" value="ATP_PRibTrfase_cat"/>
</dbReference>
<evidence type="ECO:0000256" key="9">
    <source>
        <dbReference type="ARBA" id="ARBA00022676"/>
    </source>
</evidence>
<keyword evidence="9 17" id="KW-0328">Glycosyltransferase</keyword>
<accession>A0AA37BRR9</accession>
<evidence type="ECO:0000256" key="4">
    <source>
        <dbReference type="ARBA" id="ARBA00009489"/>
    </source>
</evidence>
<reference evidence="17" key="2">
    <citation type="submission" date="2022-09" db="EMBL/GenBank/DDBJ databases">
        <authorList>
            <person name="Sun Q."/>
            <person name="Ohkuma M."/>
        </authorList>
    </citation>
    <scope>NUCLEOTIDE SEQUENCE</scope>
    <source>
        <strain evidence="17">JCM 13583</strain>
    </source>
</reference>
<comment type="subcellular location">
    <subcellularLocation>
        <location evidence="2">Cytoplasm</location>
    </subcellularLocation>
</comment>
<evidence type="ECO:0000256" key="6">
    <source>
        <dbReference type="ARBA" id="ARBA00020998"/>
    </source>
</evidence>
<evidence type="ECO:0000256" key="15">
    <source>
        <dbReference type="NCBIfam" id="TIGR00070"/>
    </source>
</evidence>
<evidence type="ECO:0000313" key="17">
    <source>
        <dbReference type="EMBL" id="GGM75877.1"/>
    </source>
</evidence>
<evidence type="ECO:0000259" key="16">
    <source>
        <dbReference type="Pfam" id="PF01634"/>
    </source>
</evidence>
<comment type="caution">
    <text evidence="17">The sequence shown here is derived from an EMBL/GenBank/DDBJ whole genome shotgun (WGS) entry which is preliminary data.</text>
</comment>
<dbReference type="GO" id="GO:0005737">
    <property type="term" value="C:cytoplasm"/>
    <property type="evidence" value="ECO:0007669"/>
    <property type="project" value="UniProtKB-SubCell"/>
</dbReference>
<organism evidence="17 18">
    <name type="scientific">Thermogymnomonas acidicola</name>
    <dbReference type="NCBI Taxonomy" id="399579"/>
    <lineage>
        <taxon>Archaea</taxon>
        <taxon>Methanobacteriati</taxon>
        <taxon>Thermoplasmatota</taxon>
        <taxon>Thermoplasmata</taxon>
        <taxon>Thermoplasmatales</taxon>
        <taxon>Thermogymnomonas</taxon>
    </lineage>
</organism>
<keyword evidence="10" id="KW-0808">Transferase</keyword>
<evidence type="ECO:0000256" key="2">
    <source>
        <dbReference type="ARBA" id="ARBA00004496"/>
    </source>
</evidence>
<evidence type="ECO:0000256" key="7">
    <source>
        <dbReference type="ARBA" id="ARBA00022490"/>
    </source>
</evidence>
<evidence type="ECO:0000256" key="8">
    <source>
        <dbReference type="ARBA" id="ARBA00022605"/>
    </source>
</evidence>
<dbReference type="EC" id="2.4.2.17" evidence="5 15"/>
<dbReference type="InterPro" id="IPR024893">
    <property type="entry name" value="ATP_PRibTrfase_HisG_short"/>
</dbReference>
<dbReference type="GO" id="GO:0000105">
    <property type="term" value="P:L-histidine biosynthetic process"/>
    <property type="evidence" value="ECO:0007669"/>
    <property type="project" value="UniProtKB-UniRule"/>
</dbReference>
<dbReference type="GO" id="GO:0003879">
    <property type="term" value="F:ATP phosphoribosyltransferase activity"/>
    <property type="evidence" value="ECO:0007669"/>
    <property type="project" value="UniProtKB-UniRule"/>
</dbReference>
<dbReference type="Pfam" id="PF01634">
    <property type="entry name" value="HisG"/>
    <property type="match status" value="1"/>
</dbReference>
<evidence type="ECO:0000256" key="13">
    <source>
        <dbReference type="ARBA" id="ARBA00023102"/>
    </source>
</evidence>
<comment type="catalytic activity">
    <reaction evidence="1">
        <text>1-(5-phospho-beta-D-ribosyl)-ATP + diphosphate = 5-phospho-alpha-D-ribose 1-diphosphate + ATP</text>
        <dbReference type="Rhea" id="RHEA:18473"/>
        <dbReference type="ChEBI" id="CHEBI:30616"/>
        <dbReference type="ChEBI" id="CHEBI:33019"/>
        <dbReference type="ChEBI" id="CHEBI:58017"/>
        <dbReference type="ChEBI" id="CHEBI:73183"/>
        <dbReference type="EC" id="2.4.2.17"/>
    </reaction>
</comment>
<keyword evidence="8" id="KW-0028">Amino-acid biosynthesis</keyword>
<evidence type="ECO:0000313" key="18">
    <source>
        <dbReference type="Proteomes" id="UP000632195"/>
    </source>
</evidence>
<dbReference type="InterPro" id="IPR001348">
    <property type="entry name" value="ATP_PRibTrfase_HisG"/>
</dbReference>
<gene>
    <name evidence="17" type="ORF">GCM10007108_12240</name>
</gene>
<keyword evidence="7" id="KW-0963">Cytoplasm</keyword>
<dbReference type="AlphaFoldDB" id="A0AA37BRR9"/>
<dbReference type="PANTHER" id="PTHR21403">
    <property type="entry name" value="ATP PHOSPHORIBOSYLTRANSFERASE ATP-PRTASE"/>
    <property type="match status" value="1"/>
</dbReference>
<keyword evidence="13" id="KW-0368">Histidine biosynthesis</keyword>
<evidence type="ECO:0000256" key="11">
    <source>
        <dbReference type="ARBA" id="ARBA00022741"/>
    </source>
</evidence>
<evidence type="ECO:0000256" key="5">
    <source>
        <dbReference type="ARBA" id="ARBA00011946"/>
    </source>
</evidence>
<comment type="function">
    <text evidence="14">Catalyzes the condensation of ATP and 5-phosphoribose 1-diphosphate to form N'-(5'-phosphoribosyl)-ATP (PR-ATP). Has a crucial role in the pathway because the rate of histidine biosynthesis seems to be controlled primarily by regulation of HisG enzymatic activity.</text>
</comment>
<comment type="similarity">
    <text evidence="4">Belongs to the ATP phosphoribosyltransferase family. Short subfamily.</text>
</comment>
<proteinExistence type="inferred from homology"/>
<dbReference type="CDD" id="cd13595">
    <property type="entry name" value="PBP2_HisGs"/>
    <property type="match status" value="1"/>
</dbReference>
<dbReference type="PROSITE" id="PS01316">
    <property type="entry name" value="ATP_P_PHORIBOSYLTR"/>
    <property type="match status" value="1"/>
</dbReference>
<evidence type="ECO:0000256" key="3">
    <source>
        <dbReference type="ARBA" id="ARBA00004667"/>
    </source>
</evidence>
<evidence type="ECO:0000256" key="1">
    <source>
        <dbReference type="ARBA" id="ARBA00000915"/>
    </source>
</evidence>
<keyword evidence="12" id="KW-0067">ATP-binding</keyword>
<dbReference type="InterPro" id="IPR018198">
    <property type="entry name" value="ATP_PRibTrfase_CS"/>
</dbReference>
<sequence>MIFVIPKGRLMGPSLQVLRLSGVEVPDTAGRSLALRSGGNTFLISRAADVPGYVEAGAEIGITGSDVVEESGNDVLVPLDLPFGRCRLSIAAPPGFRGLRDGVRIASRYTNIASRLLSSRRVSGSVLKLSGSVELAAVTGMADAILDIVETGRTLEQNGLLEYEKVMDVRAQVVVNRVSWKTKYREMRALISRMEAACNGGY</sequence>
<dbReference type="EMBL" id="BMNY01000002">
    <property type="protein sequence ID" value="GGM75877.1"/>
    <property type="molecule type" value="Genomic_DNA"/>
</dbReference>
<dbReference type="SUPFAM" id="SSF53850">
    <property type="entry name" value="Periplasmic binding protein-like II"/>
    <property type="match status" value="1"/>
</dbReference>